<gene>
    <name evidence="5" type="ORF">DYB37_012354</name>
</gene>
<comment type="caution">
    <text evidence="5">The sequence shown here is derived from an EMBL/GenBank/DDBJ whole genome shotgun (WGS) entry which is preliminary data.</text>
</comment>
<dbReference type="PANTHER" id="PTHR22761:SF12">
    <property type="entry name" value="CHARGED MULTIVESICULAR BODY PROTEIN 5"/>
    <property type="match status" value="1"/>
</dbReference>
<reference evidence="5 6" key="1">
    <citation type="submission" date="2018-08" db="EMBL/GenBank/DDBJ databases">
        <title>Aphanomyces genome sequencing and annotation.</title>
        <authorList>
            <person name="Minardi D."/>
            <person name="Oidtmann B."/>
            <person name="Van Der Giezen M."/>
            <person name="Studholme D.J."/>
        </authorList>
    </citation>
    <scope>NUCLEOTIDE SEQUENCE [LARGE SCALE GENOMIC DNA]</scope>
    <source>
        <strain evidence="5 6">Da</strain>
    </source>
</reference>
<evidence type="ECO:0000256" key="1">
    <source>
        <dbReference type="ARBA" id="ARBA00006190"/>
    </source>
</evidence>
<feature type="coiled-coil region" evidence="3">
    <location>
        <begin position="270"/>
        <end position="338"/>
    </location>
</feature>
<dbReference type="Pfam" id="PF03357">
    <property type="entry name" value="Snf7"/>
    <property type="match status" value="1"/>
</dbReference>
<dbReference type="AlphaFoldDB" id="A0A3R7FDN2"/>
<dbReference type="PANTHER" id="PTHR22761">
    <property type="entry name" value="CHARGED MULTIVESICULAR BODY PROTEIN"/>
    <property type="match status" value="1"/>
</dbReference>
<name>A0A3R7FDN2_APHAT</name>
<proteinExistence type="inferred from homology"/>
<evidence type="ECO:0000313" key="6">
    <source>
        <dbReference type="Proteomes" id="UP000285430"/>
    </source>
</evidence>
<dbReference type="EMBL" id="QUTH01001110">
    <property type="protein sequence ID" value="RHZ31687.1"/>
    <property type="molecule type" value="Genomic_DNA"/>
</dbReference>
<evidence type="ECO:0000259" key="4">
    <source>
        <dbReference type="Pfam" id="PF03962"/>
    </source>
</evidence>
<protein>
    <recommendedName>
        <fullName evidence="4">Mnd1 HTH domain-containing protein</fullName>
    </recommendedName>
</protein>
<evidence type="ECO:0000313" key="5">
    <source>
        <dbReference type="EMBL" id="RHZ31687.1"/>
    </source>
</evidence>
<dbReference type="GO" id="GO:0006900">
    <property type="term" value="P:vesicle budding from membrane"/>
    <property type="evidence" value="ECO:0007669"/>
    <property type="project" value="TreeGrafter"/>
</dbReference>
<dbReference type="GO" id="GO:0032511">
    <property type="term" value="P:late endosome to vacuole transport via multivesicular body sorting pathway"/>
    <property type="evidence" value="ECO:0007669"/>
    <property type="project" value="TreeGrafter"/>
</dbReference>
<dbReference type="Gene3D" id="1.10.287.1060">
    <property type="entry name" value="ESAT-6-like"/>
    <property type="match status" value="1"/>
</dbReference>
<evidence type="ECO:0000256" key="2">
    <source>
        <dbReference type="ARBA" id="ARBA00023054"/>
    </source>
</evidence>
<keyword evidence="2 3" id="KW-0175">Coiled coil</keyword>
<dbReference type="GO" id="GO:0005771">
    <property type="term" value="C:multivesicular body"/>
    <property type="evidence" value="ECO:0007669"/>
    <property type="project" value="TreeGrafter"/>
</dbReference>
<sequence>MQISKLEEELQKYRQQMAKAKGPALTSIKQRALQTLKRKKMYEQQRDSMAAQSFNIEQVSASFAIETAKDSLDTVSAMKSAATQLKAETKKFNFAELENVQDDMADMMDDMNEIQEILGRSYGVGQDIDESELEAELEGLEDEWAMEEAVAPQHAAPSYLATDLPAAPTGVKDKPTAAGVDEYGLPLAPVALRKRKKGVSLDEKRERILKIYHDNLEVYNLKEVEKLGSKAGVVLQTIKDVNQALVDDNLVDTEKIGSGNYFWSFPSKVAQQRKRKLEDLEAKRSELKGKIESTKQAVAAQKSLRTDSDDRVVKLERLALLKSQIEEANRRMHVLSENDPDVESSERGGRPLDWYTHLHFDYACTSLMCDVDNVFNLKSWIIKKNSCSSAEVSLVEKWLGIKDDFDYVE</sequence>
<dbReference type="Gene3D" id="6.10.250.1710">
    <property type="match status" value="1"/>
</dbReference>
<comment type="similarity">
    <text evidence="1">Belongs to the SNF7 family.</text>
</comment>
<feature type="domain" description="Mnd1 HTH" evidence="4">
    <location>
        <begin position="208"/>
        <end position="266"/>
    </location>
</feature>
<dbReference type="Proteomes" id="UP000285430">
    <property type="component" value="Unassembled WGS sequence"/>
</dbReference>
<evidence type="ECO:0000256" key="3">
    <source>
        <dbReference type="SAM" id="Coils"/>
    </source>
</evidence>
<dbReference type="Pfam" id="PF03962">
    <property type="entry name" value="Mnd1"/>
    <property type="match status" value="1"/>
</dbReference>
<dbReference type="VEuPathDB" id="FungiDB:H257_00373"/>
<organism evidence="5 6">
    <name type="scientific">Aphanomyces astaci</name>
    <name type="common">Crayfish plague agent</name>
    <dbReference type="NCBI Taxonomy" id="112090"/>
    <lineage>
        <taxon>Eukaryota</taxon>
        <taxon>Sar</taxon>
        <taxon>Stramenopiles</taxon>
        <taxon>Oomycota</taxon>
        <taxon>Saprolegniomycetes</taxon>
        <taxon>Saprolegniales</taxon>
        <taxon>Verrucalvaceae</taxon>
        <taxon>Aphanomyces</taxon>
    </lineage>
</organism>
<accession>A0A3R7FDN2</accession>
<dbReference type="InterPro" id="IPR040453">
    <property type="entry name" value="Mnd1_HTH"/>
</dbReference>
<dbReference type="InterPro" id="IPR005024">
    <property type="entry name" value="Snf7_fam"/>
</dbReference>